<evidence type="ECO:0000256" key="3">
    <source>
        <dbReference type="ARBA" id="ARBA00022692"/>
    </source>
</evidence>
<evidence type="ECO:0000256" key="5">
    <source>
        <dbReference type="ARBA" id="ARBA00023136"/>
    </source>
</evidence>
<dbReference type="Gene3D" id="1.20.140.150">
    <property type="match status" value="1"/>
</dbReference>
<keyword evidence="3 7" id="KW-0812">Transmembrane</keyword>
<evidence type="ECO:0000256" key="6">
    <source>
        <dbReference type="SAM" id="MobiDB-lite"/>
    </source>
</evidence>
<feature type="transmembrane region" description="Helical" evidence="7">
    <location>
        <begin position="179"/>
        <end position="200"/>
    </location>
</feature>
<evidence type="ECO:0000313" key="9">
    <source>
        <dbReference type="WBParaSite" id="jg24176"/>
    </source>
</evidence>
<evidence type="ECO:0000313" key="8">
    <source>
        <dbReference type="Proteomes" id="UP000887574"/>
    </source>
</evidence>
<dbReference type="PANTHER" id="PTHR31548:SF1">
    <property type="entry name" value="LD47387P"/>
    <property type="match status" value="1"/>
</dbReference>
<dbReference type="AlphaFoldDB" id="A0A915DWB4"/>
<sequence length="236" mass="26571">MELVHRLAIFFSLILFTLAFALALTSLLTDFWIETDGLEHNGVISKAIFVHSGLFHGVRQIDWVFGPKFKIFSVFQEIQTHISFMNKTSWIIMLFFIALGLLWTFVGLLISLLNTVIEEIKNVTGPTGIYLWSSLSVTSHGIALALFLHQYYGVIQENVLLEEHLTARFSSAGHVGLGFSFWLLAFGCAIQVLPIVLIFLSQTSSYRKQMHERKAGKRNLSSGAESTDADSTLFMY</sequence>
<name>A0A915DWB4_9BILA</name>
<dbReference type="GO" id="GO:0007605">
    <property type="term" value="P:sensory perception of sound"/>
    <property type="evidence" value="ECO:0007669"/>
    <property type="project" value="UniProtKB-ARBA"/>
</dbReference>
<evidence type="ECO:0000256" key="4">
    <source>
        <dbReference type="ARBA" id="ARBA00022989"/>
    </source>
</evidence>
<keyword evidence="8" id="KW-1185">Reference proteome</keyword>
<evidence type="ECO:0000256" key="1">
    <source>
        <dbReference type="ARBA" id="ARBA00004141"/>
    </source>
</evidence>
<dbReference type="Proteomes" id="UP000887574">
    <property type="component" value="Unplaced"/>
</dbReference>
<evidence type="ECO:0000256" key="2">
    <source>
        <dbReference type="ARBA" id="ARBA00005787"/>
    </source>
</evidence>
<dbReference type="WBParaSite" id="jg24176">
    <property type="protein sequence ID" value="jg24176"/>
    <property type="gene ID" value="jg24176"/>
</dbReference>
<dbReference type="GO" id="GO:0016020">
    <property type="term" value="C:membrane"/>
    <property type="evidence" value="ECO:0007669"/>
    <property type="project" value="UniProtKB-SubCell"/>
</dbReference>
<dbReference type="PANTHER" id="PTHR31548">
    <property type="entry name" value="CLARIN"/>
    <property type="match status" value="1"/>
</dbReference>
<proteinExistence type="inferred from homology"/>
<accession>A0A915DWB4</accession>
<keyword evidence="5 7" id="KW-0472">Membrane</keyword>
<evidence type="ECO:0000256" key="7">
    <source>
        <dbReference type="SAM" id="Phobius"/>
    </source>
</evidence>
<dbReference type="InterPro" id="IPR026748">
    <property type="entry name" value="Clarin"/>
</dbReference>
<keyword evidence="4 7" id="KW-1133">Transmembrane helix</keyword>
<feature type="transmembrane region" description="Helical" evidence="7">
    <location>
        <begin position="90"/>
        <end position="117"/>
    </location>
</feature>
<comment type="similarity">
    <text evidence="2">Belongs to the clarin family.</text>
</comment>
<reference evidence="9" key="1">
    <citation type="submission" date="2022-11" db="UniProtKB">
        <authorList>
            <consortium name="WormBaseParasite"/>
        </authorList>
    </citation>
    <scope>IDENTIFICATION</scope>
</reference>
<organism evidence="8 9">
    <name type="scientific">Ditylenchus dipsaci</name>
    <dbReference type="NCBI Taxonomy" id="166011"/>
    <lineage>
        <taxon>Eukaryota</taxon>
        <taxon>Metazoa</taxon>
        <taxon>Ecdysozoa</taxon>
        <taxon>Nematoda</taxon>
        <taxon>Chromadorea</taxon>
        <taxon>Rhabditida</taxon>
        <taxon>Tylenchina</taxon>
        <taxon>Tylenchomorpha</taxon>
        <taxon>Sphaerularioidea</taxon>
        <taxon>Anguinidae</taxon>
        <taxon>Anguininae</taxon>
        <taxon>Ditylenchus</taxon>
    </lineage>
</organism>
<feature type="region of interest" description="Disordered" evidence="6">
    <location>
        <begin position="212"/>
        <end position="236"/>
    </location>
</feature>
<protein>
    <submittedName>
        <fullName evidence="9">Uncharacterized protein</fullName>
    </submittedName>
</protein>
<feature type="transmembrane region" description="Helical" evidence="7">
    <location>
        <begin position="129"/>
        <end position="152"/>
    </location>
</feature>
<comment type="subcellular location">
    <subcellularLocation>
        <location evidence="1">Membrane</location>
        <topology evidence="1">Multi-pass membrane protein</topology>
    </subcellularLocation>
</comment>